<name>A0ACB7Z692_9ERIC</name>
<dbReference type="EMBL" id="CM037154">
    <property type="protein sequence ID" value="KAH7861305.1"/>
    <property type="molecule type" value="Genomic_DNA"/>
</dbReference>
<comment type="caution">
    <text evidence="1">The sequence shown here is derived from an EMBL/GenBank/DDBJ whole genome shotgun (WGS) entry which is preliminary data.</text>
</comment>
<evidence type="ECO:0000313" key="1">
    <source>
        <dbReference type="EMBL" id="KAH7861305.1"/>
    </source>
</evidence>
<keyword evidence="2" id="KW-1185">Reference proteome</keyword>
<dbReference type="Proteomes" id="UP000828048">
    <property type="component" value="Chromosome 4"/>
</dbReference>
<protein>
    <submittedName>
        <fullName evidence="1">Uncharacterized protein</fullName>
    </submittedName>
</protein>
<sequence length="202" mass="21586">MKRIKNELCQLRSQAPRIKISGRSPADIRGMPLVQFLGENLFVKVTHRTLGGSIAMSSSLCWESVEVDCADTEGIGVPLPSVENGMVHVIPYSTRDMECHSLSLSACIAGVILGGGMNYAEALLHRFGILGADGGPGEGLSNGLEKLSAGSLSKLFKASPLIPDDLHENMKSWCGRFADLKAPCTNACPTGWITSRRAQRGC</sequence>
<gene>
    <name evidence="1" type="ORF">Vadar_024384</name>
</gene>
<accession>A0ACB7Z692</accession>
<reference evidence="1 2" key="1">
    <citation type="journal article" date="2021" name="Hortic Res">
        <title>High-quality reference genome and annotation aids understanding of berry development for evergreen blueberry (Vaccinium darrowii).</title>
        <authorList>
            <person name="Yu J."/>
            <person name="Hulse-Kemp A.M."/>
            <person name="Babiker E."/>
            <person name="Staton M."/>
        </authorList>
    </citation>
    <scope>NUCLEOTIDE SEQUENCE [LARGE SCALE GENOMIC DNA]</scope>
    <source>
        <strain evidence="2">cv. NJ 8807/NJ 8810</strain>
        <tissue evidence="1">Young leaf</tissue>
    </source>
</reference>
<organism evidence="1 2">
    <name type="scientific">Vaccinium darrowii</name>
    <dbReference type="NCBI Taxonomy" id="229202"/>
    <lineage>
        <taxon>Eukaryota</taxon>
        <taxon>Viridiplantae</taxon>
        <taxon>Streptophyta</taxon>
        <taxon>Embryophyta</taxon>
        <taxon>Tracheophyta</taxon>
        <taxon>Spermatophyta</taxon>
        <taxon>Magnoliopsida</taxon>
        <taxon>eudicotyledons</taxon>
        <taxon>Gunneridae</taxon>
        <taxon>Pentapetalae</taxon>
        <taxon>asterids</taxon>
        <taxon>Ericales</taxon>
        <taxon>Ericaceae</taxon>
        <taxon>Vaccinioideae</taxon>
        <taxon>Vaccinieae</taxon>
        <taxon>Vaccinium</taxon>
    </lineage>
</organism>
<evidence type="ECO:0000313" key="2">
    <source>
        <dbReference type="Proteomes" id="UP000828048"/>
    </source>
</evidence>
<proteinExistence type="predicted"/>